<keyword evidence="2" id="KW-1185">Reference proteome</keyword>
<name>B2ID70_BEII9</name>
<dbReference type="STRING" id="395963.Bind_3275"/>
<dbReference type="InterPro" id="IPR029045">
    <property type="entry name" value="ClpP/crotonase-like_dom_sf"/>
</dbReference>
<sequence length="269" mass="29524">MSSSDLSGTAPILIKEGPRVTLRLNRPAFHNRLERDDVLLIPKLIDKIEADTSNRVLILTGTGRTFSSGYDMQAMGKAEKPGHESDNEARGELVFGNLCDRVEKIRIPTICALNGSVYGGATDLALACDFRIGIDGMKLIMPAAKLGIHFYYSGQRRYVSRLGLAAAKRLFLTAQPIETKDLLHIGYLDEIATPETFATRVEALATLLAENAPQAVQGMKQSLNRIARGEDCQDETDTAFAASFKAHEFAEGMRAWGEKRKPAFKDPLP</sequence>
<dbReference type="PANTHER" id="PTHR11941:SF54">
    <property type="entry name" value="ENOYL-COA HYDRATASE, MITOCHONDRIAL"/>
    <property type="match status" value="1"/>
</dbReference>
<organism evidence="1 2">
    <name type="scientific">Beijerinckia indica subsp. indica (strain ATCC 9039 / DSM 1715 / NCIMB 8712)</name>
    <dbReference type="NCBI Taxonomy" id="395963"/>
    <lineage>
        <taxon>Bacteria</taxon>
        <taxon>Pseudomonadati</taxon>
        <taxon>Pseudomonadota</taxon>
        <taxon>Alphaproteobacteria</taxon>
        <taxon>Hyphomicrobiales</taxon>
        <taxon>Beijerinckiaceae</taxon>
        <taxon>Beijerinckia</taxon>
    </lineage>
</organism>
<dbReference type="OrthoDB" id="7332872at2"/>
<accession>B2ID70</accession>
<evidence type="ECO:0000313" key="1">
    <source>
        <dbReference type="EMBL" id="ACB96835.1"/>
    </source>
</evidence>
<dbReference type="GO" id="GO:0016853">
    <property type="term" value="F:isomerase activity"/>
    <property type="evidence" value="ECO:0007669"/>
    <property type="project" value="UniProtKB-KW"/>
</dbReference>
<reference evidence="1 2" key="2">
    <citation type="journal article" date="2010" name="J. Bacteriol.">
        <title>Complete genome sequence of Beijerinckia indica subsp. indica.</title>
        <authorList>
            <person name="Tamas I."/>
            <person name="Dedysh S.N."/>
            <person name="Liesack W."/>
            <person name="Stott M.B."/>
            <person name="Alam M."/>
            <person name="Murrell J.C."/>
            <person name="Dunfield P.F."/>
        </authorList>
    </citation>
    <scope>NUCLEOTIDE SEQUENCE [LARGE SCALE GENOMIC DNA]</scope>
    <source>
        <strain evidence="2">ATCC 9039 / DSM 1715 / NCIMB 8712</strain>
    </source>
</reference>
<protein>
    <submittedName>
        <fullName evidence="1">Enoyl-CoA hydratase/isomerase</fullName>
    </submittedName>
</protein>
<evidence type="ECO:0000313" key="2">
    <source>
        <dbReference type="Proteomes" id="UP000001695"/>
    </source>
</evidence>
<dbReference type="Gene3D" id="3.90.226.10">
    <property type="entry name" value="2-enoyl-CoA Hydratase, Chain A, domain 1"/>
    <property type="match status" value="1"/>
</dbReference>
<dbReference type="CDD" id="cd06558">
    <property type="entry name" value="crotonase-like"/>
    <property type="match status" value="1"/>
</dbReference>
<dbReference type="InterPro" id="IPR001753">
    <property type="entry name" value="Enoyl-CoA_hydra/iso"/>
</dbReference>
<dbReference type="EMBL" id="CP001016">
    <property type="protein sequence ID" value="ACB96835.1"/>
    <property type="molecule type" value="Genomic_DNA"/>
</dbReference>
<gene>
    <name evidence="1" type="ordered locus">Bind_3275</name>
</gene>
<dbReference type="AlphaFoldDB" id="B2ID70"/>
<dbReference type="RefSeq" id="WP_012386183.1">
    <property type="nucleotide sequence ID" value="NC_010581.1"/>
</dbReference>
<keyword evidence="1" id="KW-0413">Isomerase</keyword>
<dbReference type="PANTHER" id="PTHR11941">
    <property type="entry name" value="ENOYL-COA HYDRATASE-RELATED"/>
    <property type="match status" value="1"/>
</dbReference>
<dbReference type="KEGG" id="bid:Bind_3275"/>
<dbReference type="Proteomes" id="UP000001695">
    <property type="component" value="Chromosome"/>
</dbReference>
<dbReference type="HOGENOM" id="CLU_009834_7_3_5"/>
<dbReference type="Pfam" id="PF00378">
    <property type="entry name" value="ECH_1"/>
    <property type="match status" value="1"/>
</dbReference>
<dbReference type="eggNOG" id="COG1024">
    <property type="taxonomic scope" value="Bacteria"/>
</dbReference>
<proteinExistence type="predicted"/>
<dbReference type="SUPFAM" id="SSF52096">
    <property type="entry name" value="ClpP/crotonase"/>
    <property type="match status" value="1"/>
</dbReference>
<dbReference type="GO" id="GO:0006635">
    <property type="term" value="P:fatty acid beta-oxidation"/>
    <property type="evidence" value="ECO:0007669"/>
    <property type="project" value="TreeGrafter"/>
</dbReference>
<reference evidence="2" key="1">
    <citation type="submission" date="2008-03" db="EMBL/GenBank/DDBJ databases">
        <title>Complete sequence of chromosome of Beijerinckia indica subsp. indica ATCC 9039.</title>
        <authorList>
            <consortium name="US DOE Joint Genome Institute"/>
            <person name="Copeland A."/>
            <person name="Lucas S."/>
            <person name="Lapidus A."/>
            <person name="Glavina del Rio T."/>
            <person name="Dalin E."/>
            <person name="Tice H."/>
            <person name="Bruce D."/>
            <person name="Goodwin L."/>
            <person name="Pitluck S."/>
            <person name="LaButti K."/>
            <person name="Schmutz J."/>
            <person name="Larimer F."/>
            <person name="Land M."/>
            <person name="Hauser L."/>
            <person name="Kyrpides N."/>
            <person name="Mikhailova N."/>
            <person name="Dunfield P.F."/>
            <person name="Dedysh S.N."/>
            <person name="Liesack W."/>
            <person name="Saw J.H."/>
            <person name="Alam M."/>
            <person name="Chen Y."/>
            <person name="Murrell J.C."/>
            <person name="Richardson P."/>
        </authorList>
    </citation>
    <scope>NUCLEOTIDE SEQUENCE [LARGE SCALE GENOMIC DNA]</scope>
    <source>
        <strain evidence="2">ATCC 9039 / DSM 1715 / NCIMB 8712</strain>
    </source>
</reference>